<protein>
    <recommendedName>
        <fullName evidence="5">PPPDE domain-containing protein</fullName>
    </recommendedName>
</protein>
<feature type="compositionally biased region" description="Low complexity" evidence="4">
    <location>
        <begin position="160"/>
        <end position="174"/>
    </location>
</feature>
<keyword evidence="7" id="KW-1185">Reference proteome</keyword>
<comment type="caution">
    <text evidence="6">The sequence shown here is derived from an EMBL/GenBank/DDBJ whole genome shotgun (WGS) entry which is preliminary data.</text>
</comment>
<evidence type="ECO:0000259" key="5">
    <source>
        <dbReference type="Pfam" id="PF05903"/>
    </source>
</evidence>
<evidence type="ECO:0000256" key="3">
    <source>
        <dbReference type="ARBA" id="ARBA00022801"/>
    </source>
</evidence>
<dbReference type="Proteomes" id="UP001372338">
    <property type="component" value="Unassembled WGS sequence"/>
</dbReference>
<dbReference type="InterPro" id="IPR008580">
    <property type="entry name" value="PPPDE_dom"/>
</dbReference>
<evidence type="ECO:0000256" key="4">
    <source>
        <dbReference type="SAM" id="MobiDB-lite"/>
    </source>
</evidence>
<keyword evidence="3" id="KW-0378">Hydrolase</keyword>
<proteinExistence type="inferred from homology"/>
<gene>
    <name evidence="6" type="ORF">RIF29_14696</name>
</gene>
<name>A0AAN9ICZ0_CROPI</name>
<accession>A0AAN9ICZ0</accession>
<reference evidence="6 7" key="1">
    <citation type="submission" date="2024-01" db="EMBL/GenBank/DDBJ databases">
        <title>The genomes of 5 underutilized Papilionoideae crops provide insights into root nodulation and disease resistanc.</title>
        <authorList>
            <person name="Yuan L."/>
        </authorList>
    </citation>
    <scope>NUCLEOTIDE SEQUENCE [LARGE SCALE GENOMIC DNA]</scope>
    <source>
        <strain evidence="6">ZHUSHIDOU_FW_LH</strain>
        <tissue evidence="6">Leaf</tissue>
    </source>
</reference>
<evidence type="ECO:0000313" key="7">
    <source>
        <dbReference type="Proteomes" id="UP001372338"/>
    </source>
</evidence>
<evidence type="ECO:0000256" key="2">
    <source>
        <dbReference type="ARBA" id="ARBA00022670"/>
    </source>
</evidence>
<dbReference type="GO" id="GO:0101005">
    <property type="term" value="F:deubiquitinase activity"/>
    <property type="evidence" value="ECO:0007669"/>
    <property type="project" value="TreeGrafter"/>
</dbReference>
<evidence type="ECO:0000313" key="6">
    <source>
        <dbReference type="EMBL" id="KAK7273639.1"/>
    </source>
</evidence>
<sequence length="183" mass="20389">MQLNTENSLSIDDHDLYLAVHGVEYAFGAHDFPTSGVFELEPRQCPRFRFRKSILIGTTSLDVVQEERIDRDNRIGRLISDAVGTLPKLPPSTFDKIVNDSLQQKQNRGRMNGYTISQGNAHSSQLVLSSRESSTPQLTGQAKYVPSGHQREMEKGPEFSSSSSNSEMLHSMLSAAPPNQRLQ</sequence>
<dbReference type="AlphaFoldDB" id="A0AAN9ICZ0"/>
<dbReference type="InterPro" id="IPR042266">
    <property type="entry name" value="PPPDE_sf"/>
</dbReference>
<comment type="similarity">
    <text evidence="1">Belongs to the DeSI family.</text>
</comment>
<feature type="domain" description="PPPDE" evidence="5">
    <location>
        <begin position="19"/>
        <end position="63"/>
    </location>
</feature>
<dbReference type="GO" id="GO:0006508">
    <property type="term" value="P:proteolysis"/>
    <property type="evidence" value="ECO:0007669"/>
    <property type="project" value="UniProtKB-KW"/>
</dbReference>
<keyword evidence="2" id="KW-0645">Protease</keyword>
<dbReference type="PANTHER" id="PTHR12378">
    <property type="entry name" value="DESUMOYLATING ISOPEPTIDASE"/>
    <property type="match status" value="1"/>
</dbReference>
<organism evidence="6 7">
    <name type="scientific">Crotalaria pallida</name>
    <name type="common">Smooth rattlebox</name>
    <name type="synonym">Crotalaria striata</name>
    <dbReference type="NCBI Taxonomy" id="3830"/>
    <lineage>
        <taxon>Eukaryota</taxon>
        <taxon>Viridiplantae</taxon>
        <taxon>Streptophyta</taxon>
        <taxon>Embryophyta</taxon>
        <taxon>Tracheophyta</taxon>
        <taxon>Spermatophyta</taxon>
        <taxon>Magnoliopsida</taxon>
        <taxon>eudicotyledons</taxon>
        <taxon>Gunneridae</taxon>
        <taxon>Pentapetalae</taxon>
        <taxon>rosids</taxon>
        <taxon>fabids</taxon>
        <taxon>Fabales</taxon>
        <taxon>Fabaceae</taxon>
        <taxon>Papilionoideae</taxon>
        <taxon>50 kb inversion clade</taxon>
        <taxon>genistoids sensu lato</taxon>
        <taxon>core genistoids</taxon>
        <taxon>Crotalarieae</taxon>
        <taxon>Crotalaria</taxon>
    </lineage>
</organism>
<dbReference type="Gene3D" id="3.90.1720.30">
    <property type="entry name" value="PPPDE domains"/>
    <property type="match status" value="1"/>
</dbReference>
<dbReference type="GO" id="GO:0016579">
    <property type="term" value="P:protein deubiquitination"/>
    <property type="evidence" value="ECO:0007669"/>
    <property type="project" value="TreeGrafter"/>
</dbReference>
<evidence type="ECO:0000256" key="1">
    <source>
        <dbReference type="ARBA" id="ARBA00008140"/>
    </source>
</evidence>
<feature type="region of interest" description="Disordered" evidence="4">
    <location>
        <begin position="129"/>
        <end position="183"/>
    </location>
</feature>
<dbReference type="Pfam" id="PF05903">
    <property type="entry name" value="Peptidase_C97"/>
    <property type="match status" value="1"/>
</dbReference>
<dbReference type="EMBL" id="JAYWIO010000003">
    <property type="protein sequence ID" value="KAK7273639.1"/>
    <property type="molecule type" value="Genomic_DNA"/>
</dbReference>
<dbReference type="PANTHER" id="PTHR12378:SF48">
    <property type="entry name" value="PUTATIVE THIOL PEPTIDASE FAMILY PROTEIN-RELATED"/>
    <property type="match status" value="1"/>
</dbReference>